<evidence type="ECO:0000256" key="1">
    <source>
        <dbReference type="SAM" id="SignalP"/>
    </source>
</evidence>
<sequence length="170" mass="19226">MQSPKVFFFLVLMVYGSSGAPQVYQATNIQEFDGADLGPFGAMVSYTMDLLPEIMGIFEDDINNPSKNDPLNPSHIGRFALDWIPNTRRIMTIAAESQGRRVAKEHHEALNAAEVVMPTVWSFMDRLRDMNFLNRRTIFPQLSDLPDEETNFLVEEPAPPQPRGRNVVEA</sequence>
<feature type="signal peptide" evidence="1">
    <location>
        <begin position="1"/>
        <end position="19"/>
    </location>
</feature>
<accession>A0AAN9A7V7</accession>
<dbReference type="Proteomes" id="UP001381693">
    <property type="component" value="Unassembled WGS sequence"/>
</dbReference>
<organism evidence="2 3">
    <name type="scientific">Halocaridina rubra</name>
    <name type="common">Hawaiian red shrimp</name>
    <dbReference type="NCBI Taxonomy" id="373956"/>
    <lineage>
        <taxon>Eukaryota</taxon>
        <taxon>Metazoa</taxon>
        <taxon>Ecdysozoa</taxon>
        <taxon>Arthropoda</taxon>
        <taxon>Crustacea</taxon>
        <taxon>Multicrustacea</taxon>
        <taxon>Malacostraca</taxon>
        <taxon>Eumalacostraca</taxon>
        <taxon>Eucarida</taxon>
        <taxon>Decapoda</taxon>
        <taxon>Pleocyemata</taxon>
        <taxon>Caridea</taxon>
        <taxon>Atyoidea</taxon>
        <taxon>Atyidae</taxon>
        <taxon>Halocaridina</taxon>
    </lineage>
</organism>
<dbReference type="AlphaFoldDB" id="A0AAN9A7V7"/>
<gene>
    <name evidence="2" type="ORF">SK128_013398</name>
</gene>
<keyword evidence="1" id="KW-0732">Signal</keyword>
<dbReference type="EMBL" id="JAXCGZ010013253">
    <property type="protein sequence ID" value="KAK7073117.1"/>
    <property type="molecule type" value="Genomic_DNA"/>
</dbReference>
<evidence type="ECO:0000313" key="3">
    <source>
        <dbReference type="Proteomes" id="UP001381693"/>
    </source>
</evidence>
<proteinExistence type="predicted"/>
<reference evidence="2 3" key="1">
    <citation type="submission" date="2023-11" db="EMBL/GenBank/DDBJ databases">
        <title>Halocaridina rubra genome assembly.</title>
        <authorList>
            <person name="Smith C."/>
        </authorList>
    </citation>
    <scope>NUCLEOTIDE SEQUENCE [LARGE SCALE GENOMIC DNA]</scope>
    <source>
        <strain evidence="2">EP-1</strain>
        <tissue evidence="2">Whole</tissue>
    </source>
</reference>
<evidence type="ECO:0000313" key="2">
    <source>
        <dbReference type="EMBL" id="KAK7073117.1"/>
    </source>
</evidence>
<name>A0AAN9A7V7_HALRR</name>
<keyword evidence="3" id="KW-1185">Reference proteome</keyword>
<feature type="chain" id="PRO_5042899496" evidence="1">
    <location>
        <begin position="20"/>
        <end position="170"/>
    </location>
</feature>
<protein>
    <submittedName>
        <fullName evidence="2">Uncharacterized protein</fullName>
    </submittedName>
</protein>
<comment type="caution">
    <text evidence="2">The sequence shown here is derived from an EMBL/GenBank/DDBJ whole genome shotgun (WGS) entry which is preliminary data.</text>
</comment>